<dbReference type="PROSITE" id="PS00107">
    <property type="entry name" value="PROTEIN_KINASE_ATP"/>
    <property type="match status" value="1"/>
</dbReference>
<name>A0A9W6VT87_9ACTN</name>
<dbReference type="InterPro" id="IPR011047">
    <property type="entry name" value="Quinoprotein_ADH-like_sf"/>
</dbReference>
<evidence type="ECO:0000256" key="2">
    <source>
        <dbReference type="ARBA" id="ARBA00022679"/>
    </source>
</evidence>
<gene>
    <name evidence="10" type="ORF">Airi01_071460</name>
</gene>
<keyword evidence="3" id="KW-0677">Repeat</keyword>
<dbReference type="Gene3D" id="2.130.10.10">
    <property type="entry name" value="YVTN repeat-like/Quinoprotein amine dehydrogenase"/>
    <property type="match status" value="2"/>
</dbReference>
<dbReference type="SMART" id="SM00320">
    <property type="entry name" value="WD40"/>
    <property type="match status" value="5"/>
</dbReference>
<dbReference type="InterPro" id="IPR017441">
    <property type="entry name" value="Protein_kinase_ATP_BS"/>
</dbReference>
<evidence type="ECO:0000256" key="3">
    <source>
        <dbReference type="ARBA" id="ARBA00022737"/>
    </source>
</evidence>
<evidence type="ECO:0000256" key="8">
    <source>
        <dbReference type="PROSITE-ProRule" id="PRU10141"/>
    </source>
</evidence>
<dbReference type="Proteomes" id="UP001165135">
    <property type="component" value="Unassembled WGS sequence"/>
</dbReference>
<keyword evidence="6 8" id="KW-0067">ATP-binding</keyword>
<dbReference type="RefSeq" id="WP_285629711.1">
    <property type="nucleotide sequence ID" value="NZ_BSTJ01000010.1"/>
</dbReference>
<dbReference type="InterPro" id="IPR019775">
    <property type="entry name" value="WD40_repeat_CS"/>
</dbReference>
<dbReference type="InterPro" id="IPR001680">
    <property type="entry name" value="WD40_rpt"/>
</dbReference>
<accession>A0A9W6VT87</accession>
<dbReference type="AlphaFoldDB" id="A0A9W6VT87"/>
<dbReference type="EMBL" id="BSTJ01000010">
    <property type="protein sequence ID" value="GLY78879.1"/>
    <property type="molecule type" value="Genomic_DNA"/>
</dbReference>
<evidence type="ECO:0000256" key="1">
    <source>
        <dbReference type="ARBA" id="ARBA00022574"/>
    </source>
</evidence>
<feature type="domain" description="Protein kinase" evidence="9">
    <location>
        <begin position="18"/>
        <end position="269"/>
    </location>
</feature>
<dbReference type="PROSITE" id="PS50082">
    <property type="entry name" value="WD_REPEATS_2"/>
    <property type="match status" value="2"/>
</dbReference>
<dbReference type="SUPFAM" id="SSF50998">
    <property type="entry name" value="Quinoprotein alcohol dehydrogenase-like"/>
    <property type="match status" value="1"/>
</dbReference>
<keyword evidence="4 8" id="KW-0547">Nucleotide-binding</keyword>
<feature type="binding site" evidence="8">
    <location>
        <position position="46"/>
    </location>
    <ligand>
        <name>ATP</name>
        <dbReference type="ChEBI" id="CHEBI:30616"/>
    </ligand>
</feature>
<evidence type="ECO:0000256" key="5">
    <source>
        <dbReference type="ARBA" id="ARBA00022777"/>
    </source>
</evidence>
<evidence type="ECO:0000256" key="7">
    <source>
        <dbReference type="PROSITE-ProRule" id="PRU00221"/>
    </source>
</evidence>
<dbReference type="Pfam" id="PF00400">
    <property type="entry name" value="WD40"/>
    <property type="match status" value="4"/>
</dbReference>
<dbReference type="PANTHER" id="PTHR43289:SF34">
    <property type="entry name" value="SERINE_THREONINE-PROTEIN KINASE YBDM-RELATED"/>
    <property type="match status" value="1"/>
</dbReference>
<evidence type="ECO:0000313" key="11">
    <source>
        <dbReference type="Proteomes" id="UP001165135"/>
    </source>
</evidence>
<feature type="repeat" description="WD" evidence="7">
    <location>
        <begin position="584"/>
        <end position="625"/>
    </location>
</feature>
<dbReference type="CDD" id="cd00200">
    <property type="entry name" value="WD40"/>
    <property type="match status" value="1"/>
</dbReference>
<dbReference type="GO" id="GO:0004674">
    <property type="term" value="F:protein serine/threonine kinase activity"/>
    <property type="evidence" value="ECO:0007669"/>
    <property type="project" value="TreeGrafter"/>
</dbReference>
<dbReference type="InterPro" id="IPR011009">
    <property type="entry name" value="Kinase-like_dom_sf"/>
</dbReference>
<proteinExistence type="predicted"/>
<evidence type="ECO:0000256" key="6">
    <source>
        <dbReference type="ARBA" id="ARBA00022840"/>
    </source>
</evidence>
<dbReference type="PROSITE" id="PS50011">
    <property type="entry name" value="PROTEIN_KINASE_DOM"/>
    <property type="match status" value="1"/>
</dbReference>
<feature type="repeat" description="WD" evidence="7">
    <location>
        <begin position="469"/>
        <end position="503"/>
    </location>
</feature>
<reference evidence="10" key="1">
    <citation type="submission" date="2023-03" db="EMBL/GenBank/DDBJ databases">
        <title>Actinoallomurus iriomotensis NBRC 103681.</title>
        <authorList>
            <person name="Ichikawa N."/>
            <person name="Sato H."/>
            <person name="Tonouchi N."/>
        </authorList>
    </citation>
    <scope>NUCLEOTIDE SEQUENCE</scope>
    <source>
        <strain evidence="10">NBRC 103681</strain>
    </source>
</reference>
<keyword evidence="5 10" id="KW-0418">Kinase</keyword>
<dbReference type="PROSITE" id="PS00678">
    <property type="entry name" value="WD_REPEATS_1"/>
    <property type="match status" value="1"/>
</dbReference>
<dbReference type="SMART" id="SM00220">
    <property type="entry name" value="S_TKc"/>
    <property type="match status" value="1"/>
</dbReference>
<evidence type="ECO:0000256" key="4">
    <source>
        <dbReference type="ARBA" id="ARBA00022741"/>
    </source>
</evidence>
<dbReference type="PROSITE" id="PS00108">
    <property type="entry name" value="PROTEIN_KINASE_ST"/>
    <property type="match status" value="1"/>
</dbReference>
<keyword evidence="1 7" id="KW-0853">WD repeat</keyword>
<dbReference type="Gene3D" id="1.10.510.10">
    <property type="entry name" value="Transferase(Phosphotransferase) domain 1"/>
    <property type="match status" value="1"/>
</dbReference>
<comment type="caution">
    <text evidence="10">The sequence shown here is derived from an EMBL/GenBank/DDBJ whole genome shotgun (WGS) entry which is preliminary data.</text>
</comment>
<dbReference type="CDD" id="cd14014">
    <property type="entry name" value="STKc_PknB_like"/>
    <property type="match status" value="1"/>
</dbReference>
<dbReference type="InterPro" id="IPR000719">
    <property type="entry name" value="Prot_kinase_dom"/>
</dbReference>
<dbReference type="InterPro" id="IPR008271">
    <property type="entry name" value="Ser/Thr_kinase_AS"/>
</dbReference>
<dbReference type="PROSITE" id="PS50294">
    <property type="entry name" value="WD_REPEATS_REGION"/>
    <property type="match status" value="1"/>
</dbReference>
<evidence type="ECO:0000313" key="10">
    <source>
        <dbReference type="EMBL" id="GLY78879.1"/>
    </source>
</evidence>
<evidence type="ECO:0000259" key="9">
    <source>
        <dbReference type="PROSITE" id="PS50011"/>
    </source>
</evidence>
<sequence length="666" mass="69471">MVQVDALSPDDPRQIGPYRLEGRVGAGGMGQVYLGTSPGGRKVAVKVIQPELANAPQFRARFTREVEAARRVGGFHTAHVVDADPGAEAPWLVTAFIPGPTLQEAVKQRGPLPPEAAARLGAGLAEGLAAIHQCGLVHRDLKPGNIIMADDGPRIIDFGVARALDATSLTATGSVIGTYAYMSPEQIRADRTDPASDVFSLGSVLVFAATGRSPFDAPTVAAIVHRILHDRPALGGLSGDLRSVLAACLAKEPTDRPAAQSLPARFTGLGPGGTALPHTAALPAPAVEQTVPATRIHPQTWIEPDRPELSRGVSRRTLIIGGLAATATAAVAGASVLLYGREHSASRSGRPTAGTAASGSNGVALTGPQSPIRAVAFDPTGQTLLAASESSADSSVWRWNVATRRGAAVHISAPQSSLGQTMVFSPDRTLLARADLNKIMLWDVATGRVTRTFAVTAQRPNGGPTDGYVFSVAFSPDGRALAAAGLFRGVYVWDTSSGRSLGVYKDSPGGWVAFSPDGRLLLTGDQPLQLRAMPSGRVAATYDYRFGYAPGTVAFSPDSQVLAITVHETIYLWNVVSQRPVTTLKGHTGYIRALAFHLRGGTLASGGDDKTIRLWNTATGATVTKFTTLGSVSALVFAPDGSTLAAGLSDGSGDTANDRIRLWHIP</sequence>
<dbReference type="InterPro" id="IPR015943">
    <property type="entry name" value="WD40/YVTN_repeat-like_dom_sf"/>
</dbReference>
<dbReference type="GO" id="GO:0005524">
    <property type="term" value="F:ATP binding"/>
    <property type="evidence" value="ECO:0007669"/>
    <property type="project" value="UniProtKB-UniRule"/>
</dbReference>
<dbReference type="PANTHER" id="PTHR43289">
    <property type="entry name" value="MITOGEN-ACTIVATED PROTEIN KINASE KINASE KINASE 20-RELATED"/>
    <property type="match status" value="1"/>
</dbReference>
<dbReference type="Gene3D" id="3.30.200.20">
    <property type="entry name" value="Phosphorylase Kinase, domain 1"/>
    <property type="match status" value="1"/>
</dbReference>
<dbReference type="SUPFAM" id="SSF56112">
    <property type="entry name" value="Protein kinase-like (PK-like)"/>
    <property type="match status" value="1"/>
</dbReference>
<keyword evidence="2" id="KW-0808">Transferase</keyword>
<dbReference type="Pfam" id="PF00069">
    <property type="entry name" value="Pkinase"/>
    <property type="match status" value="1"/>
</dbReference>
<protein>
    <submittedName>
        <fullName evidence="10">Protein kinase</fullName>
    </submittedName>
</protein>
<organism evidence="10 11">
    <name type="scientific">Actinoallomurus iriomotensis</name>
    <dbReference type="NCBI Taxonomy" id="478107"/>
    <lineage>
        <taxon>Bacteria</taxon>
        <taxon>Bacillati</taxon>
        <taxon>Actinomycetota</taxon>
        <taxon>Actinomycetes</taxon>
        <taxon>Streptosporangiales</taxon>
        <taxon>Thermomonosporaceae</taxon>
        <taxon>Actinoallomurus</taxon>
    </lineage>
</organism>